<sequence>MKRKIAILTQPLHDNYGGLLQAYALSKTLNQYGDVLIINRWGGHNSYIKKFASKIKHSLIRNPNIPTKSQKAIISQHTNAFREKYIPNISQRITTDKGMREHSKMGFNTYVVGSDQCWRPNYSPKITNFFLDFVRDKQNLTRISYAASFGTSEWEFNDEQTKICKDLIQKFEGVSVRESSGVQLCKNHLNSDAIHVLDPTMLLDIEEYKKLTESENVSKSMGNLKVYVLDKSVEKTKLIEYVTEKLNLKSFEVMPDKRMRNARVTSNNVNEFIYPSPLVWLKGFQDAEFVITDSFHGTVFSILHNLPFIAIGNERRGLSRFESLLQMFGLEDRLLIEYNIENANEILKRKIKWSEVNNKLEKERKKAKNFLNTYLK</sequence>
<dbReference type="EMBL" id="CP068439">
    <property type="protein sequence ID" value="QQX75955.1"/>
    <property type="molecule type" value="Genomic_DNA"/>
</dbReference>
<dbReference type="Pfam" id="PF04230">
    <property type="entry name" value="PS_pyruv_trans"/>
    <property type="match status" value="1"/>
</dbReference>
<dbReference type="RefSeq" id="WP_202335766.1">
    <property type="nucleotide sequence ID" value="NZ_CP068439.1"/>
</dbReference>
<proteinExistence type="predicted"/>
<dbReference type="GO" id="GO:0016740">
    <property type="term" value="F:transferase activity"/>
    <property type="evidence" value="ECO:0007669"/>
    <property type="project" value="UniProtKB-KW"/>
</dbReference>
<dbReference type="InterPro" id="IPR007345">
    <property type="entry name" value="Polysacch_pyruvyl_Trfase"/>
</dbReference>
<name>A0ABX7DQ50_9FLAO</name>
<reference evidence="2 3" key="1">
    <citation type="submission" date="2021-01" db="EMBL/GenBank/DDBJ databases">
        <title>Aequorivita sp. strain KX20305, a bacterium isolated from the sediment collected at a cold seep field in South China Sea.</title>
        <authorList>
            <person name="Zhang H."/>
            <person name="Li C."/>
        </authorList>
    </citation>
    <scope>NUCLEOTIDE SEQUENCE [LARGE SCALE GENOMIC DNA]</scope>
    <source>
        <strain evidence="2 3">KX20305</strain>
    </source>
</reference>
<evidence type="ECO:0000259" key="1">
    <source>
        <dbReference type="Pfam" id="PF04230"/>
    </source>
</evidence>
<feature type="domain" description="Polysaccharide pyruvyl transferase" evidence="1">
    <location>
        <begin position="15"/>
        <end position="314"/>
    </location>
</feature>
<evidence type="ECO:0000313" key="3">
    <source>
        <dbReference type="Proteomes" id="UP000629420"/>
    </source>
</evidence>
<evidence type="ECO:0000313" key="2">
    <source>
        <dbReference type="EMBL" id="QQX75955.1"/>
    </source>
</evidence>
<organism evidence="2 3">
    <name type="scientific">Aequorivita iocasae</name>
    <dbReference type="NCBI Taxonomy" id="2803865"/>
    <lineage>
        <taxon>Bacteria</taxon>
        <taxon>Pseudomonadati</taxon>
        <taxon>Bacteroidota</taxon>
        <taxon>Flavobacteriia</taxon>
        <taxon>Flavobacteriales</taxon>
        <taxon>Flavobacteriaceae</taxon>
        <taxon>Aequorivita</taxon>
    </lineage>
</organism>
<protein>
    <submittedName>
        <fullName evidence="2">Polysaccharide pyruvyl transferase family protein</fullName>
    </submittedName>
</protein>
<keyword evidence="2" id="KW-0808">Transferase</keyword>
<dbReference type="Proteomes" id="UP000629420">
    <property type="component" value="Chromosome"/>
</dbReference>
<gene>
    <name evidence="2" type="ORF">JK629_11505</name>
</gene>
<keyword evidence="3" id="KW-1185">Reference proteome</keyword>
<accession>A0ABX7DQ50</accession>